<protein>
    <submittedName>
        <fullName evidence="1">Putative major capsid protein</fullName>
    </submittedName>
</protein>
<name>A0A6M3KW98_9ZZZZ</name>
<evidence type="ECO:0000313" key="1">
    <source>
        <dbReference type="EMBL" id="QJA86463.1"/>
    </source>
</evidence>
<dbReference type="AlphaFoldDB" id="A0A6M3KW98"/>
<dbReference type="InterPro" id="IPR020049">
    <property type="entry name" value="Major_capsid-like"/>
</dbReference>
<organism evidence="1">
    <name type="scientific">viral metagenome</name>
    <dbReference type="NCBI Taxonomy" id="1070528"/>
    <lineage>
        <taxon>unclassified sequences</taxon>
        <taxon>metagenomes</taxon>
        <taxon>organismal metagenomes</taxon>
    </lineage>
</organism>
<sequence>MPPLMTPEALFRLDAMAMLLLSNRQDHSLPLSLRGDAITTPGTGIWFQRQLEFIEPEIYRHKLPMMNATRKFPVDTRPHAGANDYTYRMYEPIGVAKWIANPADDAPFSDVAGKETTAKMRPLSSAFQWSVEEVLAGQLGGISLETDRGISARRSIEEMSNSVFWEGDSAVGIFGAINYPYTPRYTFASAFEDMSTADDVVAALNAMAYSPFIVTKETERPTKMLMATTPYTYINSTRLSAGNDLTILKFFLENHPFITAVESCHELEAAGPDGEDLSMCMDPTMRTGKLLMPQPFTMLPAEARNFAFVINCWSKIGGYCSPYPLANVIGEIPQPA</sequence>
<proteinExistence type="predicted"/>
<accession>A0A6M3KW98</accession>
<gene>
    <name evidence="1" type="ORF">MM415B02077_0004</name>
</gene>
<dbReference type="EMBL" id="MT142636">
    <property type="protein sequence ID" value="QJA86463.1"/>
    <property type="molecule type" value="Genomic_DNA"/>
</dbReference>
<reference evidence="1" key="1">
    <citation type="submission" date="2020-03" db="EMBL/GenBank/DDBJ databases">
        <title>The deep terrestrial virosphere.</title>
        <authorList>
            <person name="Holmfeldt K."/>
            <person name="Nilsson E."/>
            <person name="Simone D."/>
            <person name="Lopez-Fernandez M."/>
            <person name="Wu X."/>
            <person name="de Brujin I."/>
            <person name="Lundin D."/>
            <person name="Andersson A."/>
            <person name="Bertilsson S."/>
            <person name="Dopson M."/>
        </authorList>
    </citation>
    <scope>NUCLEOTIDE SEQUENCE</scope>
    <source>
        <strain evidence="1">MM415B02077</strain>
    </source>
</reference>
<dbReference type="Pfam" id="PF09950">
    <property type="entry name" value="Major_capside"/>
    <property type="match status" value="1"/>
</dbReference>
<dbReference type="PIRSF" id="PIRSF029202">
    <property type="entry name" value="UCP029202"/>
    <property type="match status" value="1"/>
</dbReference>